<feature type="transmembrane region" description="Helical" evidence="1">
    <location>
        <begin position="12"/>
        <end position="32"/>
    </location>
</feature>
<feature type="transmembrane region" description="Helical" evidence="1">
    <location>
        <begin position="142"/>
        <end position="161"/>
    </location>
</feature>
<evidence type="ECO:0000259" key="2">
    <source>
        <dbReference type="Pfam" id="PF01757"/>
    </source>
</evidence>
<dbReference type="InterPro" id="IPR002656">
    <property type="entry name" value="Acyl_transf_3_dom"/>
</dbReference>
<evidence type="ECO:0000256" key="1">
    <source>
        <dbReference type="SAM" id="Phobius"/>
    </source>
</evidence>
<keyword evidence="4" id="KW-1185">Reference proteome</keyword>
<keyword evidence="1" id="KW-0812">Transmembrane</keyword>
<organism evidence="3 4">
    <name type="scientific">Solirubrobacter pauli</name>
    <dbReference type="NCBI Taxonomy" id="166793"/>
    <lineage>
        <taxon>Bacteria</taxon>
        <taxon>Bacillati</taxon>
        <taxon>Actinomycetota</taxon>
        <taxon>Thermoleophilia</taxon>
        <taxon>Solirubrobacterales</taxon>
        <taxon>Solirubrobacteraceae</taxon>
        <taxon>Solirubrobacter</taxon>
    </lineage>
</organism>
<evidence type="ECO:0000313" key="3">
    <source>
        <dbReference type="EMBL" id="RKQ91046.1"/>
    </source>
</evidence>
<feature type="transmembrane region" description="Helical" evidence="1">
    <location>
        <begin position="197"/>
        <end position="216"/>
    </location>
</feature>
<gene>
    <name evidence="3" type="ORF">C8N24_0862</name>
</gene>
<dbReference type="GO" id="GO:0016747">
    <property type="term" value="F:acyltransferase activity, transferring groups other than amino-acyl groups"/>
    <property type="evidence" value="ECO:0007669"/>
    <property type="project" value="InterPro"/>
</dbReference>
<keyword evidence="1" id="KW-1133">Transmembrane helix</keyword>
<feature type="domain" description="Acyltransferase 3" evidence="2">
    <location>
        <begin position="10"/>
        <end position="330"/>
    </location>
</feature>
<proteinExistence type="predicted"/>
<accession>A0A660L9I7</accession>
<dbReference type="Pfam" id="PF01757">
    <property type="entry name" value="Acyl_transf_3"/>
    <property type="match status" value="1"/>
</dbReference>
<feature type="transmembrane region" description="Helical" evidence="1">
    <location>
        <begin position="168"/>
        <end position="185"/>
    </location>
</feature>
<name>A0A660L9I7_9ACTN</name>
<dbReference type="EMBL" id="RBIL01000001">
    <property type="protein sequence ID" value="RKQ91046.1"/>
    <property type="molecule type" value="Genomic_DNA"/>
</dbReference>
<evidence type="ECO:0000313" key="4">
    <source>
        <dbReference type="Proteomes" id="UP000278962"/>
    </source>
</evidence>
<dbReference type="InterPro" id="IPR050879">
    <property type="entry name" value="Acyltransferase_3"/>
</dbReference>
<feature type="transmembrane region" description="Helical" evidence="1">
    <location>
        <begin position="313"/>
        <end position="332"/>
    </location>
</feature>
<dbReference type="RefSeq" id="WP_147447636.1">
    <property type="nucleotide sequence ID" value="NZ_RBIL01000001.1"/>
</dbReference>
<feature type="transmembrane region" description="Helical" evidence="1">
    <location>
        <begin position="278"/>
        <end position="301"/>
    </location>
</feature>
<reference evidence="3 4" key="1">
    <citation type="submission" date="2018-10" db="EMBL/GenBank/DDBJ databases">
        <title>Genomic Encyclopedia of Archaeal and Bacterial Type Strains, Phase II (KMG-II): from individual species to whole genera.</title>
        <authorList>
            <person name="Goeker M."/>
        </authorList>
    </citation>
    <scope>NUCLEOTIDE SEQUENCE [LARGE SCALE GENOMIC DNA]</scope>
    <source>
        <strain evidence="3 4">DSM 14954</strain>
    </source>
</reference>
<protein>
    <submittedName>
        <fullName evidence="3">Peptidoglycan/LPS O-acetylase OafA/YrhL</fullName>
    </submittedName>
</protein>
<feature type="transmembrane region" description="Helical" evidence="1">
    <location>
        <begin position="246"/>
        <end position="266"/>
    </location>
</feature>
<dbReference type="AlphaFoldDB" id="A0A660L9I7"/>
<sequence>MARITRPRYESFDGMRGLACILIVCLHVWMYTDANWPRPGRTDLLDRVVGEFRIALMFFFVLSGFLLALPWAAGRTPNLRRYAARRFARVAPGYWLAVAGSFLLLAGTGHGREVAAHDLPKFIFFIPNLFEETRNLLDPPMWSLHVEVSFYIVLPLIGFALLRAKRPLLSVCAVLIAAGLVWTTIGTLEAWPPEVTWTLPSYIGVLTCGIGAAVLAQRHPPRFIGTAGVLIVLANSVWHSNGTGDVGHAVGDLPAAVGFGLILWSMAYRESRILASRFMVWTGTVSFGVYLWHMPVLFWLGLNERLPERFVPAALWIFPITFALAALSWYFVERPAMRLGDKVVPSRSPRRSPRAAES</sequence>
<feature type="transmembrane region" description="Helical" evidence="1">
    <location>
        <begin position="223"/>
        <end position="240"/>
    </location>
</feature>
<keyword evidence="1" id="KW-0472">Membrane</keyword>
<dbReference type="PANTHER" id="PTHR23028">
    <property type="entry name" value="ACETYLTRANSFERASE"/>
    <property type="match status" value="1"/>
</dbReference>
<dbReference type="OrthoDB" id="5242306at2"/>
<dbReference type="GO" id="GO:0016020">
    <property type="term" value="C:membrane"/>
    <property type="evidence" value="ECO:0007669"/>
    <property type="project" value="TreeGrafter"/>
</dbReference>
<dbReference type="Proteomes" id="UP000278962">
    <property type="component" value="Unassembled WGS sequence"/>
</dbReference>
<comment type="caution">
    <text evidence="3">The sequence shown here is derived from an EMBL/GenBank/DDBJ whole genome shotgun (WGS) entry which is preliminary data.</text>
</comment>
<feature type="transmembrane region" description="Helical" evidence="1">
    <location>
        <begin position="93"/>
        <end position="111"/>
    </location>
</feature>
<feature type="transmembrane region" description="Helical" evidence="1">
    <location>
        <begin position="52"/>
        <end position="72"/>
    </location>
</feature>
<dbReference type="GO" id="GO:0009103">
    <property type="term" value="P:lipopolysaccharide biosynthetic process"/>
    <property type="evidence" value="ECO:0007669"/>
    <property type="project" value="TreeGrafter"/>
</dbReference>
<dbReference type="PANTHER" id="PTHR23028:SF53">
    <property type="entry name" value="ACYL_TRANSF_3 DOMAIN-CONTAINING PROTEIN"/>
    <property type="match status" value="1"/>
</dbReference>